<reference evidence="1" key="1">
    <citation type="journal article" date="2021" name="ISME J.">
        <title>Genomic evolution of the class Acidithiobacillia: deep-branching Proteobacteria living in extreme acidic conditions.</title>
        <authorList>
            <person name="Moya-Beltran A."/>
            <person name="Beard S."/>
            <person name="Rojas-Villalobos C."/>
            <person name="Issotta F."/>
            <person name="Gallardo Y."/>
            <person name="Ulloa R."/>
            <person name="Giaveno A."/>
            <person name="Degli Esposti M."/>
            <person name="Johnson D.B."/>
            <person name="Quatrini R."/>
        </authorList>
    </citation>
    <scope>NUCLEOTIDE SEQUENCE</scope>
    <source>
        <strain evidence="1">DSM 583</strain>
    </source>
</reference>
<dbReference type="AlphaFoldDB" id="A0A8X8G7E3"/>
<proteinExistence type="predicted"/>
<comment type="caution">
    <text evidence="1">The sequence shown here is derived from an EMBL/GenBank/DDBJ whole genome shotgun (WGS) entry which is preliminary data.</text>
</comment>
<protein>
    <submittedName>
        <fullName evidence="1">Uncharacterized protein</fullName>
    </submittedName>
</protein>
<gene>
    <name evidence="1" type="ORF">HF568_06885</name>
</gene>
<evidence type="ECO:0000313" key="1">
    <source>
        <dbReference type="EMBL" id="MBU2722939.1"/>
    </source>
</evidence>
<organism evidence="1 2">
    <name type="scientific">Acidithiobacillus ferridurans</name>
    <dbReference type="NCBI Taxonomy" id="1232575"/>
    <lineage>
        <taxon>Bacteria</taxon>
        <taxon>Pseudomonadati</taxon>
        <taxon>Pseudomonadota</taxon>
        <taxon>Acidithiobacillia</taxon>
        <taxon>Acidithiobacillales</taxon>
        <taxon>Acidithiobacillaceae</taxon>
        <taxon>Acidithiobacillus</taxon>
    </lineage>
</organism>
<dbReference type="RefSeq" id="WP_215886106.1">
    <property type="nucleotide sequence ID" value="NZ_CP134225.1"/>
</dbReference>
<evidence type="ECO:0000313" key="2">
    <source>
        <dbReference type="Proteomes" id="UP000887300"/>
    </source>
</evidence>
<accession>A0A8X8G7E3</accession>
<dbReference type="EMBL" id="JABBHS010000198">
    <property type="protein sequence ID" value="MBU2722939.1"/>
    <property type="molecule type" value="Genomic_DNA"/>
</dbReference>
<name>A0A8X8G7E3_ACIFI</name>
<dbReference type="Proteomes" id="UP000887300">
    <property type="component" value="Unassembled WGS sequence"/>
</dbReference>
<sequence length="103" mass="11411">MNKNDLGNLLAKTLHTDVNNGKRLAHKLQILSRKLRVNMRREADGQPVATQIKGTEGQIADICNPLAIPYKIKRDYRGPVLRLMLGQEHSGSIIGGTIVDDNL</sequence>